<dbReference type="AlphaFoldDB" id="A0A0B1TRJ0"/>
<evidence type="ECO:0000313" key="2">
    <source>
        <dbReference type="EMBL" id="KHJ98457.1"/>
    </source>
</evidence>
<dbReference type="OrthoDB" id="414826at2759"/>
<protein>
    <recommendedName>
        <fullName evidence="1">SCP domain-containing protein</fullName>
    </recommendedName>
</protein>
<dbReference type="Gene3D" id="3.40.33.10">
    <property type="entry name" value="CAP"/>
    <property type="match status" value="1"/>
</dbReference>
<sequence>MLRRASKMPTLTYNCDLEKTAYEHALKCDQMGTTSRDHLTENSHSFTTTTKALTEAATEVSYLTGKFPKFEAKMWCSFEN</sequence>
<proteinExistence type="predicted"/>
<gene>
    <name evidence="2" type="ORF">OESDEN_01551</name>
</gene>
<dbReference type="SUPFAM" id="SSF55797">
    <property type="entry name" value="PR-1-like"/>
    <property type="match status" value="1"/>
</dbReference>
<evidence type="ECO:0000259" key="1">
    <source>
        <dbReference type="Pfam" id="PF00188"/>
    </source>
</evidence>
<keyword evidence="3" id="KW-1185">Reference proteome</keyword>
<dbReference type="InterPro" id="IPR014044">
    <property type="entry name" value="CAP_dom"/>
</dbReference>
<accession>A0A0B1TRJ0</accession>
<dbReference type="Proteomes" id="UP000053660">
    <property type="component" value="Unassembled WGS sequence"/>
</dbReference>
<name>A0A0B1TRJ0_OESDE</name>
<feature type="domain" description="SCP" evidence="1">
    <location>
        <begin position="2"/>
        <end position="52"/>
    </location>
</feature>
<evidence type="ECO:0000313" key="3">
    <source>
        <dbReference type="Proteomes" id="UP000053660"/>
    </source>
</evidence>
<reference evidence="2 3" key="1">
    <citation type="submission" date="2014-03" db="EMBL/GenBank/DDBJ databases">
        <title>Draft genome of the hookworm Oesophagostomum dentatum.</title>
        <authorList>
            <person name="Mitreva M."/>
        </authorList>
    </citation>
    <scope>NUCLEOTIDE SEQUENCE [LARGE SCALE GENOMIC DNA]</scope>
    <source>
        <strain evidence="2 3">OD-Hann</strain>
    </source>
</reference>
<dbReference type="EMBL" id="KN549309">
    <property type="protein sequence ID" value="KHJ98457.1"/>
    <property type="molecule type" value="Genomic_DNA"/>
</dbReference>
<dbReference type="Pfam" id="PF00188">
    <property type="entry name" value="CAP"/>
    <property type="match status" value="1"/>
</dbReference>
<organism evidence="2 3">
    <name type="scientific">Oesophagostomum dentatum</name>
    <name type="common">Nodular worm</name>
    <dbReference type="NCBI Taxonomy" id="61180"/>
    <lineage>
        <taxon>Eukaryota</taxon>
        <taxon>Metazoa</taxon>
        <taxon>Ecdysozoa</taxon>
        <taxon>Nematoda</taxon>
        <taxon>Chromadorea</taxon>
        <taxon>Rhabditida</taxon>
        <taxon>Rhabditina</taxon>
        <taxon>Rhabditomorpha</taxon>
        <taxon>Strongyloidea</taxon>
        <taxon>Strongylidae</taxon>
        <taxon>Oesophagostomum</taxon>
    </lineage>
</organism>
<dbReference type="InterPro" id="IPR035940">
    <property type="entry name" value="CAP_sf"/>
</dbReference>